<gene>
    <name evidence="1" type="ORF">NM688_g7428</name>
</gene>
<evidence type="ECO:0000313" key="1">
    <source>
        <dbReference type="EMBL" id="KAJ3532404.1"/>
    </source>
</evidence>
<accession>A0ACC1S596</accession>
<sequence>MPVPDVIRDSLFGQIVHYASGRQLFQYPEEKPGFILPARYRPPTSRSLSEDITPSHRSSRTAIVTAKSGDSTPRKAPVSIAESEVRGADSEDTAEPPQESTLAQEYLHHPTPHEVPHDVEKAMSAILDTQPAHAAHHDPNIVDWYGPDDPEAPSNVSRPMSLH</sequence>
<comment type="caution">
    <text evidence="1">The sequence shown here is derived from an EMBL/GenBank/DDBJ whole genome shotgun (WGS) entry which is preliminary data.</text>
</comment>
<dbReference type="EMBL" id="JANHOG010001734">
    <property type="protein sequence ID" value="KAJ3532404.1"/>
    <property type="molecule type" value="Genomic_DNA"/>
</dbReference>
<organism evidence="1 2">
    <name type="scientific">Phlebia brevispora</name>
    <dbReference type="NCBI Taxonomy" id="194682"/>
    <lineage>
        <taxon>Eukaryota</taxon>
        <taxon>Fungi</taxon>
        <taxon>Dikarya</taxon>
        <taxon>Basidiomycota</taxon>
        <taxon>Agaricomycotina</taxon>
        <taxon>Agaricomycetes</taxon>
        <taxon>Polyporales</taxon>
        <taxon>Meruliaceae</taxon>
        <taxon>Phlebia</taxon>
    </lineage>
</organism>
<reference evidence="1" key="1">
    <citation type="submission" date="2022-07" db="EMBL/GenBank/DDBJ databases">
        <title>Genome Sequence of Phlebia brevispora.</title>
        <authorList>
            <person name="Buettner E."/>
        </authorList>
    </citation>
    <scope>NUCLEOTIDE SEQUENCE</scope>
    <source>
        <strain evidence="1">MPL23</strain>
    </source>
</reference>
<dbReference type="Proteomes" id="UP001148662">
    <property type="component" value="Unassembled WGS sequence"/>
</dbReference>
<name>A0ACC1S596_9APHY</name>
<proteinExistence type="predicted"/>
<keyword evidence="2" id="KW-1185">Reference proteome</keyword>
<protein>
    <submittedName>
        <fullName evidence="1">Uncharacterized protein</fullName>
    </submittedName>
</protein>
<evidence type="ECO:0000313" key="2">
    <source>
        <dbReference type="Proteomes" id="UP001148662"/>
    </source>
</evidence>